<evidence type="ECO:0000256" key="7">
    <source>
        <dbReference type="ARBA" id="ARBA00022833"/>
    </source>
</evidence>
<dbReference type="EMBL" id="CP093313">
    <property type="protein sequence ID" value="UWZ82155.1"/>
    <property type="molecule type" value="Genomic_DNA"/>
</dbReference>
<dbReference type="GO" id="GO:0006508">
    <property type="term" value="P:proteolysis"/>
    <property type="evidence" value="ECO:0007669"/>
    <property type="project" value="UniProtKB-KW"/>
</dbReference>
<dbReference type="InterPro" id="IPR008915">
    <property type="entry name" value="Peptidase_M50"/>
</dbReference>
<feature type="transmembrane region" description="Helical" evidence="11">
    <location>
        <begin position="109"/>
        <end position="133"/>
    </location>
</feature>
<evidence type="ECO:0000256" key="10">
    <source>
        <dbReference type="ARBA" id="ARBA00023136"/>
    </source>
</evidence>
<feature type="transmembrane region" description="Helical" evidence="11">
    <location>
        <begin position="6"/>
        <end position="24"/>
    </location>
</feature>
<evidence type="ECO:0000256" key="8">
    <source>
        <dbReference type="ARBA" id="ARBA00022989"/>
    </source>
</evidence>
<keyword evidence="10 11" id="KW-0472">Membrane</keyword>
<dbReference type="InterPro" id="IPR004387">
    <property type="entry name" value="Pept_M50_Zn"/>
</dbReference>
<dbReference type="NCBIfam" id="TIGR00054">
    <property type="entry name" value="RIP metalloprotease RseP"/>
    <property type="match status" value="1"/>
</dbReference>
<feature type="transmembrane region" description="Helical" evidence="11">
    <location>
        <begin position="432"/>
        <end position="449"/>
    </location>
</feature>
<comment type="cofactor">
    <cofactor evidence="1 11">
        <name>Zn(2+)</name>
        <dbReference type="ChEBI" id="CHEBI:29105"/>
    </cofactor>
</comment>
<evidence type="ECO:0000256" key="11">
    <source>
        <dbReference type="RuleBase" id="RU362031"/>
    </source>
</evidence>
<dbReference type="AlphaFoldDB" id="A0A9J7BI66"/>
<evidence type="ECO:0000256" key="2">
    <source>
        <dbReference type="ARBA" id="ARBA00004141"/>
    </source>
</evidence>
<accession>A0A9J7BI66</accession>
<keyword evidence="9 11" id="KW-0482">Metalloprotease</keyword>
<dbReference type="GO" id="GO:0016020">
    <property type="term" value="C:membrane"/>
    <property type="evidence" value="ECO:0007669"/>
    <property type="project" value="UniProtKB-SubCell"/>
</dbReference>
<evidence type="ECO:0000256" key="5">
    <source>
        <dbReference type="ARBA" id="ARBA00022692"/>
    </source>
</evidence>
<gene>
    <name evidence="13" type="primary">rseP</name>
    <name evidence="13" type="ORF">MOP44_16415</name>
</gene>
<proteinExistence type="inferred from homology"/>
<protein>
    <recommendedName>
        <fullName evidence="11">Zinc metalloprotease</fullName>
        <ecNumber evidence="11">3.4.24.-</ecNumber>
    </recommendedName>
</protein>
<dbReference type="PANTHER" id="PTHR42837">
    <property type="entry name" value="REGULATOR OF SIGMA-E PROTEASE RSEP"/>
    <property type="match status" value="1"/>
</dbReference>
<dbReference type="InterPro" id="IPR001478">
    <property type="entry name" value="PDZ"/>
</dbReference>
<comment type="similarity">
    <text evidence="3 11">Belongs to the peptidase M50B family.</text>
</comment>
<dbReference type="InterPro" id="IPR041489">
    <property type="entry name" value="PDZ_6"/>
</dbReference>
<dbReference type="PROSITE" id="PS50106">
    <property type="entry name" value="PDZ"/>
    <property type="match status" value="1"/>
</dbReference>
<keyword evidence="5 11" id="KW-0812">Transmembrane</keyword>
<dbReference type="Gene3D" id="2.30.42.10">
    <property type="match status" value="2"/>
</dbReference>
<evidence type="ECO:0000313" key="14">
    <source>
        <dbReference type="Proteomes" id="UP001059380"/>
    </source>
</evidence>
<keyword evidence="11" id="KW-0479">Metal-binding</keyword>
<dbReference type="KEGG" id="orp:MOP44_16415"/>
<evidence type="ECO:0000256" key="9">
    <source>
        <dbReference type="ARBA" id="ARBA00023049"/>
    </source>
</evidence>
<dbReference type="RefSeq" id="WP_260791267.1">
    <property type="nucleotide sequence ID" value="NZ_CP093313.1"/>
</dbReference>
<evidence type="ECO:0000256" key="3">
    <source>
        <dbReference type="ARBA" id="ARBA00007931"/>
    </source>
</evidence>
<evidence type="ECO:0000256" key="4">
    <source>
        <dbReference type="ARBA" id="ARBA00022670"/>
    </source>
</evidence>
<dbReference type="CDD" id="cd06163">
    <property type="entry name" value="S2P-M50_PDZ_RseP-like"/>
    <property type="match status" value="1"/>
</dbReference>
<dbReference type="EC" id="3.4.24.-" evidence="11"/>
<keyword evidence="4" id="KW-0645">Protease</keyword>
<organism evidence="13 14">
    <name type="scientific">Occallatibacter riparius</name>
    <dbReference type="NCBI Taxonomy" id="1002689"/>
    <lineage>
        <taxon>Bacteria</taxon>
        <taxon>Pseudomonadati</taxon>
        <taxon>Acidobacteriota</taxon>
        <taxon>Terriglobia</taxon>
        <taxon>Terriglobales</taxon>
        <taxon>Acidobacteriaceae</taxon>
        <taxon>Occallatibacter</taxon>
    </lineage>
</organism>
<dbReference type="Proteomes" id="UP001059380">
    <property type="component" value="Chromosome"/>
</dbReference>
<evidence type="ECO:0000256" key="1">
    <source>
        <dbReference type="ARBA" id="ARBA00001947"/>
    </source>
</evidence>
<dbReference type="SMART" id="SM00228">
    <property type="entry name" value="PDZ"/>
    <property type="match status" value="2"/>
</dbReference>
<dbReference type="Pfam" id="PF02163">
    <property type="entry name" value="Peptidase_M50"/>
    <property type="match status" value="1"/>
</dbReference>
<evidence type="ECO:0000313" key="13">
    <source>
        <dbReference type="EMBL" id="UWZ82155.1"/>
    </source>
</evidence>
<dbReference type="GO" id="GO:0046872">
    <property type="term" value="F:metal ion binding"/>
    <property type="evidence" value="ECO:0007669"/>
    <property type="project" value="UniProtKB-KW"/>
</dbReference>
<feature type="transmembrane region" description="Helical" evidence="11">
    <location>
        <begin position="400"/>
        <end position="420"/>
    </location>
</feature>
<feature type="domain" description="PDZ" evidence="12">
    <location>
        <begin position="207"/>
        <end position="266"/>
    </location>
</feature>
<name>A0A9J7BI66_9BACT</name>
<comment type="subcellular location">
    <subcellularLocation>
        <location evidence="2">Membrane</location>
        <topology evidence="2">Multi-pass membrane protein</topology>
    </subcellularLocation>
</comment>
<dbReference type="PANTHER" id="PTHR42837:SF2">
    <property type="entry name" value="MEMBRANE METALLOPROTEASE ARASP2, CHLOROPLASTIC-RELATED"/>
    <property type="match status" value="1"/>
</dbReference>
<dbReference type="InterPro" id="IPR036034">
    <property type="entry name" value="PDZ_sf"/>
</dbReference>
<sequence length="463" mass="50658">MQDLHTVVVAVFAFIVLIGIMVVVHEFGHFAVAKLCGVRVEAFSIGFGPRLFGIKRGDTDYKVCLLPLGGYVKMTGETPDQIQAGDAPDTSRPDYDPGSFTNHPRWQRMLIGVAGPVANFILAFVLMVFYYGFINEVPQHQVTTANIEWVAPDSSAAHAGFQTGDLITSFDGVKNPDWIQVDNQSQLNVNQTVPVTVDRNGTPINLSLQIPSLPKGEYAVDLSDAGIEPQVMKGPIQVQEVQPGTPAEKAGLKAGDQIVSVDGNPFHYVGTLLAYMKAYAGKTMALEVVRNGQHITLNATPEKQPDSNWRLGFAAVNPPMRRQPVPIRVAVAKSKSFCEYNSTLIVEVLGRLFTRKVAMSQLSGPVGIARMAGQAAETDIWFPKFYTAAAISINLGILNLMPFPILDGGLILLLLIESVLRHDISMAVKERIYQAAFVVLVVFFAFVIFNDVTKLPWFNHVHP</sequence>
<dbReference type="Pfam" id="PF17820">
    <property type="entry name" value="PDZ_6"/>
    <property type="match status" value="2"/>
</dbReference>
<keyword evidence="6 11" id="KW-0378">Hydrolase</keyword>
<dbReference type="SUPFAM" id="SSF50156">
    <property type="entry name" value="PDZ domain-like"/>
    <property type="match status" value="2"/>
</dbReference>
<dbReference type="GO" id="GO:0004222">
    <property type="term" value="F:metalloendopeptidase activity"/>
    <property type="evidence" value="ECO:0007669"/>
    <property type="project" value="InterPro"/>
</dbReference>
<keyword evidence="7 11" id="KW-0862">Zinc</keyword>
<reference evidence="13" key="1">
    <citation type="submission" date="2021-04" db="EMBL/GenBank/DDBJ databases">
        <title>Phylogenetic analysis of Acidobacteriaceae.</title>
        <authorList>
            <person name="Qiu L."/>
            <person name="Zhang Q."/>
        </authorList>
    </citation>
    <scope>NUCLEOTIDE SEQUENCE</scope>
    <source>
        <strain evidence="13">DSM 25168</strain>
    </source>
</reference>
<keyword evidence="8 11" id="KW-1133">Transmembrane helix</keyword>
<evidence type="ECO:0000256" key="6">
    <source>
        <dbReference type="ARBA" id="ARBA00022801"/>
    </source>
</evidence>
<evidence type="ECO:0000259" key="12">
    <source>
        <dbReference type="PROSITE" id="PS50106"/>
    </source>
</evidence>
<keyword evidence="14" id="KW-1185">Reference proteome</keyword>